<dbReference type="Gene3D" id="3.30.230.10">
    <property type="match status" value="1"/>
</dbReference>
<dbReference type="InterPro" id="IPR004424">
    <property type="entry name" value="IspE"/>
</dbReference>
<feature type="domain" description="GHMP kinase N-terminal" evidence="8">
    <location>
        <begin position="2"/>
        <end position="79"/>
    </location>
</feature>
<evidence type="ECO:0000259" key="9">
    <source>
        <dbReference type="Pfam" id="PF08544"/>
    </source>
</evidence>
<name>A0A645GCM6_9ZZZZ</name>
<protein>
    <recommendedName>
        <fullName evidence="2">4-(cytidine 5'-diphospho)-2-C-methyl-D-erythritol kinase</fullName>
        <ecNumber evidence="2">2.7.1.148</ecNumber>
    </recommendedName>
    <alternativeName>
        <fullName evidence="7">4-(cytidine-5'-diphospho)-2-C-methyl-D-erythritol kinase</fullName>
    </alternativeName>
</protein>
<keyword evidence="4" id="KW-0547">Nucleotide-binding</keyword>
<organism evidence="10">
    <name type="scientific">bioreactor metagenome</name>
    <dbReference type="NCBI Taxonomy" id="1076179"/>
    <lineage>
        <taxon>unclassified sequences</taxon>
        <taxon>metagenomes</taxon>
        <taxon>ecological metagenomes</taxon>
    </lineage>
</organism>
<dbReference type="AlphaFoldDB" id="A0A645GCM6"/>
<dbReference type="SUPFAM" id="SSF54211">
    <property type="entry name" value="Ribosomal protein S5 domain 2-like"/>
    <property type="match status" value="1"/>
</dbReference>
<dbReference type="Pfam" id="PF08544">
    <property type="entry name" value="GHMP_kinases_C"/>
    <property type="match status" value="1"/>
</dbReference>
<keyword evidence="6" id="KW-0067">ATP-binding</keyword>
<evidence type="ECO:0000259" key="8">
    <source>
        <dbReference type="Pfam" id="PF00288"/>
    </source>
</evidence>
<dbReference type="InterPro" id="IPR013750">
    <property type="entry name" value="GHMP_kinase_C_dom"/>
</dbReference>
<comment type="caution">
    <text evidence="10">The sequence shown here is derived from an EMBL/GenBank/DDBJ whole genome shotgun (WGS) entry which is preliminary data.</text>
</comment>
<gene>
    <name evidence="10" type="primary">ispE_41</name>
    <name evidence="10" type="ORF">SDC9_171135</name>
</gene>
<dbReference type="Gene3D" id="3.30.70.890">
    <property type="entry name" value="GHMP kinase, C-terminal domain"/>
    <property type="match status" value="1"/>
</dbReference>
<keyword evidence="3 10" id="KW-0808">Transferase</keyword>
<dbReference type="GO" id="GO:0050515">
    <property type="term" value="F:4-(cytidine 5'-diphospho)-2-C-methyl-D-erythritol kinase activity"/>
    <property type="evidence" value="ECO:0007669"/>
    <property type="project" value="UniProtKB-EC"/>
</dbReference>
<reference evidence="10" key="1">
    <citation type="submission" date="2019-08" db="EMBL/GenBank/DDBJ databases">
        <authorList>
            <person name="Kucharzyk K."/>
            <person name="Murdoch R.W."/>
            <person name="Higgins S."/>
            <person name="Loffler F."/>
        </authorList>
    </citation>
    <scope>NUCLEOTIDE SEQUENCE</scope>
</reference>
<evidence type="ECO:0000256" key="7">
    <source>
        <dbReference type="ARBA" id="ARBA00032554"/>
    </source>
</evidence>
<dbReference type="GO" id="GO:0005524">
    <property type="term" value="F:ATP binding"/>
    <property type="evidence" value="ECO:0007669"/>
    <property type="project" value="UniProtKB-KW"/>
</dbReference>
<dbReference type="InterPro" id="IPR014721">
    <property type="entry name" value="Ribsml_uS5_D2-typ_fold_subgr"/>
</dbReference>
<evidence type="ECO:0000256" key="2">
    <source>
        <dbReference type="ARBA" id="ARBA00012052"/>
    </source>
</evidence>
<dbReference type="EC" id="2.7.1.148" evidence="2"/>
<dbReference type="Pfam" id="PF00288">
    <property type="entry name" value="GHMP_kinases_N"/>
    <property type="match status" value="1"/>
</dbReference>
<proteinExistence type="inferred from homology"/>
<evidence type="ECO:0000256" key="6">
    <source>
        <dbReference type="ARBA" id="ARBA00022840"/>
    </source>
</evidence>
<evidence type="ECO:0000256" key="3">
    <source>
        <dbReference type="ARBA" id="ARBA00022679"/>
    </source>
</evidence>
<dbReference type="InterPro" id="IPR006204">
    <property type="entry name" value="GHMP_kinase_N_dom"/>
</dbReference>
<evidence type="ECO:0000313" key="10">
    <source>
        <dbReference type="EMBL" id="MPN23742.1"/>
    </source>
</evidence>
<dbReference type="GO" id="GO:0016114">
    <property type="term" value="P:terpenoid biosynthetic process"/>
    <property type="evidence" value="ECO:0007669"/>
    <property type="project" value="InterPro"/>
</dbReference>
<dbReference type="InterPro" id="IPR020568">
    <property type="entry name" value="Ribosomal_Su5_D2-typ_SF"/>
</dbReference>
<dbReference type="InterPro" id="IPR036554">
    <property type="entry name" value="GHMP_kinase_C_sf"/>
</dbReference>
<evidence type="ECO:0000256" key="5">
    <source>
        <dbReference type="ARBA" id="ARBA00022777"/>
    </source>
</evidence>
<evidence type="ECO:0000256" key="1">
    <source>
        <dbReference type="ARBA" id="ARBA00009684"/>
    </source>
</evidence>
<evidence type="ECO:0000256" key="4">
    <source>
        <dbReference type="ARBA" id="ARBA00022741"/>
    </source>
</evidence>
<dbReference type="PANTHER" id="PTHR43527">
    <property type="entry name" value="4-DIPHOSPHOCYTIDYL-2-C-METHYL-D-ERYTHRITOL KINASE, CHLOROPLASTIC"/>
    <property type="match status" value="1"/>
</dbReference>
<comment type="similarity">
    <text evidence="1">Belongs to the GHMP kinase family. IspE subfamily.</text>
</comment>
<feature type="domain" description="GHMP kinase C-terminal" evidence="9">
    <location>
        <begin position="134"/>
        <end position="205"/>
    </location>
</feature>
<dbReference type="SUPFAM" id="SSF55060">
    <property type="entry name" value="GHMP Kinase, C-terminal domain"/>
    <property type="match status" value="1"/>
</dbReference>
<dbReference type="EMBL" id="VSSQ01072334">
    <property type="protein sequence ID" value="MPN23742.1"/>
    <property type="molecule type" value="Genomic_DNA"/>
</dbReference>
<dbReference type="PANTHER" id="PTHR43527:SF2">
    <property type="entry name" value="4-DIPHOSPHOCYTIDYL-2-C-METHYL-D-ERYTHRITOL KINASE, CHLOROPLASTIC"/>
    <property type="match status" value="1"/>
</dbReference>
<dbReference type="NCBIfam" id="TIGR00154">
    <property type="entry name" value="ispE"/>
    <property type="match status" value="1"/>
</dbReference>
<keyword evidence="5 10" id="KW-0418">Kinase</keyword>
<accession>A0A645GCM6</accession>
<sequence length="224" mass="24557">MAYKAAESFFAFTGVQNRGTAIHIEKHIPFSAGLAGGSADAAATVAALDRLYGTLLSDNEKCRIGAKVGADVPFCLVGGTCLAQDIGQVLSPLMPLKNCFFVLVKPKQSVSTKAAYQAFDDESRVRHLDRCSMLHYAAKGDFEKICQYAGNVFEQFIEVHERVEIKRMMRAHNAKCALMSGSGPTIYGVFENESDAENCMRECKKIVDDIFICKPVNHGCKIME</sequence>